<comment type="caution">
    <text evidence="1">The sequence shown here is derived from an EMBL/GenBank/DDBJ whole genome shotgun (WGS) entry which is preliminary data.</text>
</comment>
<gene>
    <name evidence="1" type="primary">petC</name>
    <name evidence="1" type="ORF">FVB9532_01765</name>
</gene>
<reference evidence="1" key="1">
    <citation type="submission" date="2019-09" db="EMBL/GenBank/DDBJ databases">
        <authorList>
            <person name="Rodrigo-Torres L."/>
            <person name="Arahal R. D."/>
            <person name="Lucena T."/>
        </authorList>
    </citation>
    <scope>NUCLEOTIDE SEQUENCE</scope>
    <source>
        <strain evidence="1">ISS653</strain>
    </source>
</reference>
<sequence>MACNCENQNPPNNNKESLDRRSFMTRITLGVGAFFAAVLSFPLVAAMLDPIIRKKTEVWRSVGKLTDFKIGETKMVTFENASTYEWSGGIARSAAYVRRKEDDSFLALSVNCAHLGCPVRWVEKSEIFLCPCHGGVYHKDGSWAAGPPPRGMFDYEVRVHNNNVQIKTQNIPITNLTS</sequence>
<proteinExistence type="predicted"/>
<evidence type="ECO:0000313" key="2">
    <source>
        <dbReference type="Proteomes" id="UP000356253"/>
    </source>
</evidence>
<dbReference type="EC" id="1.10.9.1" evidence="1"/>
<keyword evidence="2" id="KW-1185">Reference proteome</keyword>
<dbReference type="Proteomes" id="UP000356253">
    <property type="component" value="Unassembled WGS sequence"/>
</dbReference>
<evidence type="ECO:0000313" key="1">
    <source>
        <dbReference type="EMBL" id="VVV00494.1"/>
    </source>
</evidence>
<keyword evidence="1" id="KW-0560">Oxidoreductase</keyword>
<dbReference type="EMBL" id="CABVMM010000006">
    <property type="protein sequence ID" value="VVV00494.1"/>
    <property type="molecule type" value="Genomic_DNA"/>
</dbReference>
<name>A0AC61Y7L5_9FLAO</name>
<accession>A0AC61Y7L5</accession>
<protein>
    <submittedName>
        <fullName evidence="1">Cytochrome b6-f complex iron-sulfur subunit</fullName>
        <ecNumber evidence="1">1.10.9.1</ecNumber>
    </submittedName>
</protein>
<organism evidence="1 2">
    <name type="scientific">Mesonia oceanica</name>
    <dbReference type="NCBI Taxonomy" id="2687242"/>
    <lineage>
        <taxon>Bacteria</taxon>
        <taxon>Pseudomonadati</taxon>
        <taxon>Bacteroidota</taxon>
        <taxon>Flavobacteriia</taxon>
        <taxon>Flavobacteriales</taxon>
        <taxon>Flavobacteriaceae</taxon>
        <taxon>Mesonia</taxon>
    </lineage>
</organism>